<accession>A0A368Y2S4</accession>
<dbReference type="AlphaFoldDB" id="A0A368Y2S4"/>
<evidence type="ECO:0000256" key="2">
    <source>
        <dbReference type="SAM" id="SignalP"/>
    </source>
</evidence>
<organism evidence="3 4">
    <name type="scientific">Pseudorhodoferax soli</name>
    <dbReference type="NCBI Taxonomy" id="545864"/>
    <lineage>
        <taxon>Bacteria</taxon>
        <taxon>Pseudomonadati</taxon>
        <taxon>Pseudomonadota</taxon>
        <taxon>Betaproteobacteria</taxon>
        <taxon>Burkholderiales</taxon>
        <taxon>Comamonadaceae</taxon>
    </lineage>
</organism>
<keyword evidence="4" id="KW-1185">Reference proteome</keyword>
<dbReference type="RefSeq" id="WP_245965653.1">
    <property type="nucleotide sequence ID" value="NZ_QPJK01000002.1"/>
</dbReference>
<proteinExistence type="predicted"/>
<dbReference type="SUPFAM" id="SSF56925">
    <property type="entry name" value="OMPA-like"/>
    <property type="match status" value="1"/>
</dbReference>
<feature type="signal peptide" evidence="2">
    <location>
        <begin position="1"/>
        <end position="28"/>
    </location>
</feature>
<dbReference type="Proteomes" id="UP000252884">
    <property type="component" value="Unassembled WGS sequence"/>
</dbReference>
<dbReference type="InterPro" id="IPR005618">
    <property type="entry name" value="OMPW"/>
</dbReference>
<dbReference type="Pfam" id="PF03922">
    <property type="entry name" value="OmpW"/>
    <property type="match status" value="1"/>
</dbReference>
<comment type="subcellular location">
    <subcellularLocation>
        <location evidence="1">Cell outer membrane</location>
    </subcellularLocation>
</comment>
<dbReference type="PANTHER" id="PTHR36920:SF1">
    <property type="entry name" value="OUTER MEMBRANE PROTEIN W"/>
    <property type="match status" value="1"/>
</dbReference>
<dbReference type="PANTHER" id="PTHR36920">
    <property type="match status" value="1"/>
</dbReference>
<feature type="chain" id="PRO_5016763066" evidence="2">
    <location>
        <begin position="29"/>
        <end position="247"/>
    </location>
</feature>
<dbReference type="EMBL" id="QPJK01000002">
    <property type="protein sequence ID" value="RCW74600.1"/>
    <property type="molecule type" value="Genomic_DNA"/>
</dbReference>
<evidence type="ECO:0000313" key="3">
    <source>
        <dbReference type="EMBL" id="RCW74600.1"/>
    </source>
</evidence>
<evidence type="ECO:0000313" key="4">
    <source>
        <dbReference type="Proteomes" id="UP000252884"/>
    </source>
</evidence>
<name>A0A368Y2S4_9BURK</name>
<protein>
    <submittedName>
        <fullName evidence="3">Outer membrane protein</fullName>
    </submittedName>
</protein>
<reference evidence="3 4" key="1">
    <citation type="submission" date="2018-07" db="EMBL/GenBank/DDBJ databases">
        <title>Genomic Encyclopedia of Type Strains, Phase IV (KMG-IV): sequencing the most valuable type-strain genomes for metagenomic binning, comparative biology and taxonomic classification.</title>
        <authorList>
            <person name="Goeker M."/>
        </authorList>
    </citation>
    <scope>NUCLEOTIDE SEQUENCE [LARGE SCALE GENOMIC DNA]</scope>
    <source>
        <strain evidence="3 4">DSM 21634</strain>
    </source>
</reference>
<keyword evidence="2" id="KW-0732">Signal</keyword>
<comment type="caution">
    <text evidence="3">The sequence shown here is derived from an EMBL/GenBank/DDBJ whole genome shotgun (WGS) entry which is preliminary data.</text>
</comment>
<evidence type="ECO:0000256" key="1">
    <source>
        <dbReference type="ARBA" id="ARBA00004442"/>
    </source>
</evidence>
<sequence>MQTLSPPGVTRAIATAALALFACGGAWAQKAGDIVLGAGWLRYAPRDKSTPLRFTSPVEREVPGSGSSLSHSDTLGLNAHYFLTDNWAIEGVFGIPPRLKLQGEGTLAGIGELGSARLYGPSLLAKYFFGQPTDKWRLAAGLGVTYAHFSDVQLTGGLQNTLGGALGLPAGASSTRAKIDSRFGPVFALGATYAFTDRLGLTLSVSYVRMKTKAKLTTYANGNAVATSESGLTLNPVVPFAYLTYRF</sequence>
<gene>
    <name evidence="3" type="ORF">DES41_102923</name>
</gene>
<dbReference type="InterPro" id="IPR011250">
    <property type="entry name" value="OMP/PagP_B-barrel"/>
</dbReference>
<dbReference type="Gene3D" id="2.40.160.20">
    <property type="match status" value="1"/>
</dbReference>
<dbReference type="GO" id="GO:0009279">
    <property type="term" value="C:cell outer membrane"/>
    <property type="evidence" value="ECO:0007669"/>
    <property type="project" value="UniProtKB-SubCell"/>
</dbReference>
<dbReference type="GO" id="GO:0055085">
    <property type="term" value="P:transmembrane transport"/>
    <property type="evidence" value="ECO:0007669"/>
    <property type="project" value="TreeGrafter"/>
</dbReference>